<feature type="coiled-coil region" evidence="6">
    <location>
        <begin position="43"/>
        <end position="87"/>
    </location>
</feature>
<comment type="similarity">
    <text evidence="1">Belongs to the FLX family.</text>
</comment>
<name>A0A0D9YNL5_9ORYZ</name>
<keyword evidence="5" id="KW-0287">Flowering</keyword>
<evidence type="ECO:0000256" key="2">
    <source>
        <dbReference type="ARBA" id="ARBA00022473"/>
    </source>
</evidence>
<evidence type="ECO:0000313" key="8">
    <source>
        <dbReference type="EnsemblPlants" id="OGLUM02G07010.1"/>
    </source>
</evidence>
<evidence type="ECO:0000256" key="7">
    <source>
        <dbReference type="SAM" id="MobiDB-lite"/>
    </source>
</evidence>
<proteinExistence type="inferred from homology"/>
<dbReference type="eggNOG" id="ENOG502QQDI">
    <property type="taxonomic scope" value="Eukaryota"/>
</dbReference>
<accession>A0A0D9YNL5</accession>
<evidence type="ECO:0000313" key="9">
    <source>
        <dbReference type="Proteomes" id="UP000026961"/>
    </source>
</evidence>
<dbReference type="PANTHER" id="PTHR33405:SF4">
    <property type="entry name" value="PROTEIN FLX-LIKE 2"/>
    <property type="match status" value="1"/>
</dbReference>
<dbReference type="Proteomes" id="UP000026961">
    <property type="component" value="Chromosome 2"/>
</dbReference>
<evidence type="ECO:0000256" key="4">
    <source>
        <dbReference type="ARBA" id="ARBA00023054"/>
    </source>
</evidence>
<evidence type="ECO:0000256" key="3">
    <source>
        <dbReference type="ARBA" id="ARBA00022782"/>
    </source>
</evidence>
<dbReference type="PANTHER" id="PTHR33405">
    <property type="entry name" value="PROTEIN FLX-LIKE 2"/>
    <property type="match status" value="1"/>
</dbReference>
<sequence length="520" mass="55642">MMHRDPYGGAPGMPGPFPYDMLAAAAPPPEILEQKLMAQRGELQKLAVENDRLAMSHDSLRKELAAAQQEAQRLQAQGQAARAAEEQEARGILDKVAKMEADLKARDPVKAELQQAHAEAQGLVVARQQLAADTQKLSKDLQRNLGEAQQLPALVAERDAARQEYQHLRATYEYERKLRMDHSESLQVMKRNYDTMVAELDKLRAELMNTANIDRGGMLYNTNTAQKDDGAPSLPVGQISYDSGYGAAQGRTPPAGLGDSLSGNPAGTAPRTGFDPSRGNMYDASRIASFSSSKAGGHDASRGAAGYNSLKGAGYDPSKAPALGGQATAAAAHGSSADYYGSNQATPPSYAWGQAASAYGSAQVPQSHASGPPVQSTSYSATTARNFGSAQALPSYAHAQEQPSYGHAQLPSSYGLAQASFPFAPAQGVSPYGSGAQPPQYGAGQAATNPGSAYQAPHGLHQWKILKKIRSKRLANRAIQWPWMQRKFCQDKSKFQLEFLVPALCTFSIREECILALLHS</sequence>
<keyword evidence="9" id="KW-1185">Reference proteome</keyword>
<evidence type="ECO:0000256" key="1">
    <source>
        <dbReference type="ARBA" id="ARBA00005405"/>
    </source>
</evidence>
<evidence type="ECO:0008006" key="10">
    <source>
        <dbReference type="Google" id="ProtNLM"/>
    </source>
</evidence>
<keyword evidence="3" id="KW-0221">Differentiation</keyword>
<keyword evidence="2" id="KW-0217">Developmental protein</keyword>
<evidence type="ECO:0000256" key="5">
    <source>
        <dbReference type="ARBA" id="ARBA00023089"/>
    </source>
</evidence>
<dbReference type="GO" id="GO:0009908">
    <property type="term" value="P:flower development"/>
    <property type="evidence" value="ECO:0007669"/>
    <property type="project" value="UniProtKB-KW"/>
</dbReference>
<feature type="region of interest" description="Disordered" evidence="7">
    <location>
        <begin position="224"/>
        <end position="280"/>
    </location>
</feature>
<evidence type="ECO:0000256" key="6">
    <source>
        <dbReference type="SAM" id="Coils"/>
    </source>
</evidence>
<dbReference type="InterPro" id="IPR040353">
    <property type="entry name" value="FLX/FLX-like"/>
</dbReference>
<dbReference type="AlphaFoldDB" id="A0A0D9YNL5"/>
<protein>
    <recommendedName>
        <fullName evidence="10">Protein FLX-like 2</fullName>
    </recommendedName>
</protein>
<dbReference type="STRING" id="40148.A0A0D9YNL5"/>
<reference evidence="8" key="1">
    <citation type="submission" date="2015-04" db="UniProtKB">
        <authorList>
            <consortium name="EnsemblPlants"/>
        </authorList>
    </citation>
    <scope>IDENTIFICATION</scope>
</reference>
<dbReference type="GO" id="GO:0030154">
    <property type="term" value="P:cell differentiation"/>
    <property type="evidence" value="ECO:0007669"/>
    <property type="project" value="UniProtKB-KW"/>
</dbReference>
<dbReference type="Gramene" id="OGLUM02G07010.1">
    <property type="protein sequence ID" value="OGLUM02G07010.1"/>
    <property type="gene ID" value="OGLUM02G07010"/>
</dbReference>
<organism evidence="8">
    <name type="scientific">Oryza glumipatula</name>
    <dbReference type="NCBI Taxonomy" id="40148"/>
    <lineage>
        <taxon>Eukaryota</taxon>
        <taxon>Viridiplantae</taxon>
        <taxon>Streptophyta</taxon>
        <taxon>Embryophyta</taxon>
        <taxon>Tracheophyta</taxon>
        <taxon>Spermatophyta</taxon>
        <taxon>Magnoliopsida</taxon>
        <taxon>Liliopsida</taxon>
        <taxon>Poales</taxon>
        <taxon>Poaceae</taxon>
        <taxon>BOP clade</taxon>
        <taxon>Oryzoideae</taxon>
        <taxon>Oryzeae</taxon>
        <taxon>Oryzinae</taxon>
        <taxon>Oryza</taxon>
    </lineage>
</organism>
<keyword evidence="4 6" id="KW-0175">Coiled coil</keyword>
<reference evidence="8" key="2">
    <citation type="submission" date="2018-05" db="EMBL/GenBank/DDBJ databases">
        <title>OgluRS3 (Oryza glumaepatula Reference Sequence Version 3).</title>
        <authorList>
            <person name="Zhang J."/>
            <person name="Kudrna D."/>
            <person name="Lee S."/>
            <person name="Talag J."/>
            <person name="Welchert J."/>
            <person name="Wing R.A."/>
        </authorList>
    </citation>
    <scope>NUCLEOTIDE SEQUENCE [LARGE SCALE GENOMIC DNA]</scope>
</reference>
<dbReference type="EnsemblPlants" id="OGLUM02G07010.1">
    <property type="protein sequence ID" value="OGLUM02G07010.1"/>
    <property type="gene ID" value="OGLUM02G07010"/>
</dbReference>